<evidence type="ECO:0000313" key="3">
    <source>
        <dbReference type="Proteomes" id="UP000262257"/>
    </source>
</evidence>
<reference evidence="1 3" key="1">
    <citation type="journal article" date="2018" name="Nat. Biotechnol.">
        <title>A standardized bacterial taxonomy based on genome phylogeny substantially revises the tree of life.</title>
        <authorList>
            <person name="Parks D.H."/>
            <person name="Chuvochina M."/>
            <person name="Waite D.W."/>
            <person name="Rinke C."/>
            <person name="Skarshewski A."/>
            <person name="Chaumeil P.A."/>
            <person name="Hugenholtz P."/>
        </authorList>
    </citation>
    <scope>NUCLEOTIDE SEQUENCE [LARGE SCALE GENOMIC DNA]</scope>
    <source>
        <strain evidence="1">UBA10045</strain>
    </source>
</reference>
<gene>
    <name evidence="1" type="ORF">DIC32_06050</name>
    <name evidence="2" type="ORF">FHY67_10145</name>
</gene>
<dbReference type="EMBL" id="VFBM01000007">
    <property type="protein sequence ID" value="TNX91342.1"/>
    <property type="molecule type" value="Genomic_DNA"/>
</dbReference>
<dbReference type="Proteomes" id="UP000314285">
    <property type="component" value="Unassembled WGS sequence"/>
</dbReference>
<dbReference type="EMBL" id="DPXL01000078">
    <property type="protein sequence ID" value="HCM31191.1"/>
    <property type="molecule type" value="Genomic_DNA"/>
</dbReference>
<protein>
    <submittedName>
        <fullName evidence="2">Septicolysin</fullName>
    </submittedName>
</protein>
<dbReference type="GeneID" id="56306760"/>
<comment type="caution">
    <text evidence="2">The sequence shown here is derived from an EMBL/GenBank/DDBJ whole genome shotgun (WGS) entry which is preliminary data.</text>
</comment>
<dbReference type="CDD" id="cd12208">
    <property type="entry name" value="DIP1984-like"/>
    <property type="match status" value="1"/>
</dbReference>
<proteinExistence type="predicted"/>
<evidence type="ECO:0000313" key="2">
    <source>
        <dbReference type="EMBL" id="TNX91342.1"/>
    </source>
</evidence>
<evidence type="ECO:0000313" key="1">
    <source>
        <dbReference type="EMBL" id="HCM31191.1"/>
    </source>
</evidence>
<dbReference type="RefSeq" id="WP_005027650.1">
    <property type="nucleotide sequence ID" value="NZ_CP027365.1"/>
</dbReference>
<sequence>MKLAEALILRSDLQTKLASLQQRINNNVLIQEGDQPSEDPEQLLKEAFAVNTELHDLIKRIHMTNAQAQTVQGKALLDVLNERDFLISQHRILQQAIDSTRRESARYSSSEIRWIKVVSVSDLQKQADQISQKLRQNNLEIQASNWQVDLI</sequence>
<evidence type="ECO:0000313" key="4">
    <source>
        <dbReference type="Proteomes" id="UP000314285"/>
    </source>
</evidence>
<organism evidence="2 4">
    <name type="scientific">Acinetobacter radioresistens</name>
    <dbReference type="NCBI Taxonomy" id="40216"/>
    <lineage>
        <taxon>Bacteria</taxon>
        <taxon>Pseudomonadati</taxon>
        <taxon>Pseudomonadota</taxon>
        <taxon>Gammaproteobacteria</taxon>
        <taxon>Moraxellales</taxon>
        <taxon>Moraxellaceae</taxon>
        <taxon>Acinetobacter</taxon>
    </lineage>
</organism>
<dbReference type="KEGG" id="arj:DOM24_11725"/>
<dbReference type="NCBIfam" id="NF038048">
    <property type="entry name" value="DIP1984_fam"/>
    <property type="match status" value="1"/>
</dbReference>
<accession>A0A2T1J048</accession>
<dbReference type="AlphaFoldDB" id="A0A2T1J048"/>
<dbReference type="Proteomes" id="UP000262257">
    <property type="component" value="Unassembled WGS sequence"/>
</dbReference>
<dbReference type="InterPro" id="IPR047741">
    <property type="entry name" value="DIP1984-like"/>
</dbReference>
<dbReference type="Pfam" id="PF20935">
    <property type="entry name" value="DUF6847"/>
    <property type="match status" value="1"/>
</dbReference>
<name>A0A2T1J048_ACIRA</name>
<reference evidence="2 4" key="2">
    <citation type="submission" date="2019-06" db="EMBL/GenBank/DDBJ databases">
        <title>Genome of Acinetobacter radioresistens APH1, a phenol degrading strain.</title>
        <authorList>
            <person name="Liu Y."/>
        </authorList>
    </citation>
    <scope>NUCLEOTIDE SEQUENCE [LARGE SCALE GENOMIC DNA]</scope>
    <source>
        <strain evidence="2 4">APH1</strain>
    </source>
</reference>
<dbReference type="Gene3D" id="6.10.320.10">
    <property type="match status" value="1"/>
</dbReference>
<dbReference type="STRING" id="40216.GCA_001917365_02704"/>